<keyword evidence="6" id="KW-1185">Reference proteome</keyword>
<evidence type="ECO:0000256" key="3">
    <source>
        <dbReference type="ARBA" id="ARBA00023163"/>
    </source>
</evidence>
<keyword evidence="2" id="KW-0238">DNA-binding</keyword>
<evidence type="ECO:0000256" key="1">
    <source>
        <dbReference type="ARBA" id="ARBA00023015"/>
    </source>
</evidence>
<proteinExistence type="predicted"/>
<dbReference type="InterPro" id="IPR002577">
    <property type="entry name" value="HTH_HxlR"/>
</dbReference>
<comment type="caution">
    <text evidence="5">The sequence shown here is derived from an EMBL/GenBank/DDBJ whole genome shotgun (WGS) entry which is preliminary data.</text>
</comment>
<dbReference type="RefSeq" id="WP_107215844.1">
    <property type="nucleotide sequence ID" value="NZ_KZ686269.1"/>
</dbReference>
<dbReference type="SUPFAM" id="SSF46785">
    <property type="entry name" value="Winged helix' DNA-binding domain"/>
    <property type="match status" value="1"/>
</dbReference>
<evidence type="ECO:0000313" key="5">
    <source>
        <dbReference type="EMBL" id="PST83584.1"/>
    </source>
</evidence>
<keyword evidence="1" id="KW-0805">Transcription regulation</keyword>
<dbReference type="InterPro" id="IPR036390">
    <property type="entry name" value="WH_DNA-bd_sf"/>
</dbReference>
<protein>
    <submittedName>
        <fullName evidence="5">Transcriptional regulator</fullName>
    </submittedName>
</protein>
<evidence type="ECO:0000256" key="2">
    <source>
        <dbReference type="ARBA" id="ARBA00023125"/>
    </source>
</evidence>
<evidence type="ECO:0000259" key="4">
    <source>
        <dbReference type="PROSITE" id="PS51118"/>
    </source>
</evidence>
<dbReference type="EMBL" id="PYLS01000005">
    <property type="protein sequence ID" value="PST83584.1"/>
    <property type="molecule type" value="Genomic_DNA"/>
</dbReference>
<sequence length="117" mass="13243">MYERKTPDHLECGIKVTAKVIGSKWKPCIIDAITRGVHRPGALQREVGLTSRRVIQLQLKELEMHGIVEKQVFPVLPQKVEYHLTPLGQSILDVLNAMNTWGEANRERYSGELEPAS</sequence>
<dbReference type="Proteomes" id="UP000240912">
    <property type="component" value="Unassembled WGS sequence"/>
</dbReference>
<dbReference type="PANTHER" id="PTHR33204">
    <property type="entry name" value="TRANSCRIPTIONAL REGULATOR, MARR FAMILY"/>
    <property type="match status" value="1"/>
</dbReference>
<dbReference type="OrthoDB" id="8231503at2"/>
<dbReference type="PANTHER" id="PTHR33204:SF29">
    <property type="entry name" value="TRANSCRIPTIONAL REGULATOR"/>
    <property type="match status" value="1"/>
</dbReference>
<dbReference type="Gene3D" id="1.10.10.10">
    <property type="entry name" value="Winged helix-like DNA-binding domain superfamily/Winged helix DNA-binding domain"/>
    <property type="match status" value="1"/>
</dbReference>
<reference evidence="5 6" key="1">
    <citation type="submission" date="2018-03" db="EMBL/GenBank/DDBJ databases">
        <authorList>
            <person name="Keele B.F."/>
        </authorList>
    </citation>
    <scope>NUCLEOTIDE SEQUENCE [LARGE SCALE GENOMIC DNA]</scope>
    <source>
        <strain evidence="5 6">YL28-9</strain>
    </source>
</reference>
<dbReference type="PROSITE" id="PS51118">
    <property type="entry name" value="HTH_HXLR"/>
    <property type="match status" value="1"/>
</dbReference>
<dbReference type="Pfam" id="PF01638">
    <property type="entry name" value="HxlR"/>
    <property type="match status" value="1"/>
</dbReference>
<evidence type="ECO:0000313" key="6">
    <source>
        <dbReference type="Proteomes" id="UP000240912"/>
    </source>
</evidence>
<keyword evidence="3" id="KW-0804">Transcription</keyword>
<gene>
    <name evidence="5" type="ORF">C7T94_13665</name>
</gene>
<organism evidence="5 6">
    <name type="scientific">Pedobacter yulinensis</name>
    <dbReference type="NCBI Taxonomy" id="2126353"/>
    <lineage>
        <taxon>Bacteria</taxon>
        <taxon>Pseudomonadati</taxon>
        <taxon>Bacteroidota</taxon>
        <taxon>Sphingobacteriia</taxon>
        <taxon>Sphingobacteriales</taxon>
        <taxon>Sphingobacteriaceae</taxon>
        <taxon>Pedobacter</taxon>
    </lineage>
</organism>
<dbReference type="AlphaFoldDB" id="A0A2T3HMC0"/>
<dbReference type="GO" id="GO:0003677">
    <property type="term" value="F:DNA binding"/>
    <property type="evidence" value="ECO:0007669"/>
    <property type="project" value="UniProtKB-KW"/>
</dbReference>
<name>A0A2T3HMC0_9SPHI</name>
<feature type="domain" description="HTH hxlR-type" evidence="4">
    <location>
        <begin position="12"/>
        <end position="110"/>
    </location>
</feature>
<accession>A0A2T3HMC0</accession>
<dbReference type="InterPro" id="IPR036388">
    <property type="entry name" value="WH-like_DNA-bd_sf"/>
</dbReference>